<evidence type="ECO:0000256" key="9">
    <source>
        <dbReference type="ARBA" id="ARBA00023136"/>
    </source>
</evidence>
<dbReference type="Pfam" id="PF00005">
    <property type="entry name" value="ABC_tran"/>
    <property type="match status" value="1"/>
</dbReference>
<dbReference type="PROSITE" id="PS50893">
    <property type="entry name" value="ABC_TRANSPORTER_2"/>
    <property type="match status" value="1"/>
</dbReference>
<dbReference type="PANTHER" id="PTHR48042:SF15">
    <property type="entry name" value="ABC TRANSPORTER G FAMILY MEMBER 13"/>
    <property type="match status" value="1"/>
</dbReference>
<dbReference type="AlphaFoldDB" id="A0A5A7Q783"/>
<evidence type="ECO:0000256" key="11">
    <source>
        <dbReference type="SAM" id="Phobius"/>
    </source>
</evidence>
<evidence type="ECO:0000256" key="1">
    <source>
        <dbReference type="ARBA" id="ARBA00004141"/>
    </source>
</evidence>
<accession>A0A5A7Q783</accession>
<proteinExistence type="inferred from homology"/>
<keyword evidence="6" id="KW-0547">Nucleotide-binding</keyword>
<evidence type="ECO:0000256" key="6">
    <source>
        <dbReference type="ARBA" id="ARBA00022741"/>
    </source>
</evidence>
<dbReference type="InterPro" id="IPR003439">
    <property type="entry name" value="ABC_transporter-like_ATP-bd"/>
</dbReference>
<dbReference type="SUPFAM" id="SSF52540">
    <property type="entry name" value="P-loop containing nucleoside triphosphate hydrolases"/>
    <property type="match status" value="1"/>
</dbReference>
<reference evidence="14" key="1">
    <citation type="journal article" date="2019" name="Curr. Biol.">
        <title>Genome Sequence of Striga asiatica Provides Insight into the Evolution of Plant Parasitism.</title>
        <authorList>
            <person name="Yoshida S."/>
            <person name="Kim S."/>
            <person name="Wafula E.K."/>
            <person name="Tanskanen J."/>
            <person name="Kim Y.M."/>
            <person name="Honaas L."/>
            <person name="Yang Z."/>
            <person name="Spallek T."/>
            <person name="Conn C.E."/>
            <person name="Ichihashi Y."/>
            <person name="Cheong K."/>
            <person name="Cui S."/>
            <person name="Der J.P."/>
            <person name="Gundlach H."/>
            <person name="Jiao Y."/>
            <person name="Hori C."/>
            <person name="Ishida J.K."/>
            <person name="Kasahara H."/>
            <person name="Kiba T."/>
            <person name="Kim M.S."/>
            <person name="Koo N."/>
            <person name="Laohavisit A."/>
            <person name="Lee Y.H."/>
            <person name="Lumba S."/>
            <person name="McCourt P."/>
            <person name="Mortimer J.C."/>
            <person name="Mutuku J.M."/>
            <person name="Nomura T."/>
            <person name="Sasaki-Sekimoto Y."/>
            <person name="Seto Y."/>
            <person name="Wang Y."/>
            <person name="Wakatake T."/>
            <person name="Sakakibara H."/>
            <person name="Demura T."/>
            <person name="Yamaguchi S."/>
            <person name="Yoneyama K."/>
            <person name="Manabe R.I."/>
            <person name="Nelson D.C."/>
            <person name="Schulman A.H."/>
            <person name="Timko M.P."/>
            <person name="dePamphilis C.W."/>
            <person name="Choi D."/>
            <person name="Shirasu K."/>
        </authorList>
    </citation>
    <scope>NUCLEOTIDE SEQUENCE [LARGE SCALE GENOMIC DNA]</scope>
    <source>
        <strain evidence="14">cv. UVA1</strain>
    </source>
</reference>
<sequence>MEIETAAPQLHRSTTQDVEMGGGGGAEGGGVFLTWEDLTAVLPNFGNGPTKRLINGLTGYALPGRIMAVMGPSGSGKSTFLDSLAGRLSGNVIMSGDVRLNGRKRRLQYGVVAYVTQEDVMLGTLTVRETIAYSASLRLPSYTRRAELTEAVEHTIAEMGLQECGDHVIGNWHLRGISGGEKKRLSIALEIITQPSLLFLDEPTSGLDSASAFFVVRALRNIACKGRTIVSSIHQPSSEVFALFDDLLLLSSGETIYFGEACSAVEFFADAGFPCPQRRNPSDHFLRCVNSDFDDVTKTLIGSQRILRDIHEALMGSQRMKEIDFNTGPLMDLATGEIRAKLIRNYQTSKFASRAKARIKEISVTGGGFVFEEINGSQATWSMQLSTLTRRSFKNMTRDFGYYWLRIIVFILVSLCVSAVFHDVGTNSHAILARGACGGFISGFMTFMTIGGFPSFIEEMKVFHKERLNGHYGVSVYVVSNFVSSFPYVVAISLSSSSIIYFTVGFHPGFFHYTYAVLDLLLSIAVVESCMMVVAAVVPNFMMGVVVGAGLIGIMMATAGFFRLLPDLPKIFWKYPVSYVNYMSWALQGAYKNDMLGIEFESPLVGQPRLKGEQVLTSIMGMSLNHSKWWDLAAVAAILVAYKLLFFGIIKLKERALPLLKSHYTNATLRRMKKRPSFRKVSPPFPSKRHYCVMHPTLSSQEGLDSPLH</sequence>
<dbReference type="GO" id="GO:0009651">
    <property type="term" value="P:response to salt stress"/>
    <property type="evidence" value="ECO:0007669"/>
    <property type="project" value="UniProtKB-ARBA"/>
</dbReference>
<keyword evidence="3" id="KW-0813">Transport</keyword>
<protein>
    <submittedName>
        <fullName evidence="13">ABC transporter G family member</fullName>
    </submittedName>
</protein>
<name>A0A5A7Q783_STRAF</name>
<keyword evidence="8 11" id="KW-1133">Transmembrane helix</keyword>
<feature type="transmembrane region" description="Helical" evidence="11">
    <location>
        <begin position="513"/>
        <end position="538"/>
    </location>
</feature>
<keyword evidence="5 11" id="KW-0812">Transmembrane</keyword>
<feature type="transmembrane region" description="Helical" evidence="11">
    <location>
        <begin position="545"/>
        <end position="565"/>
    </location>
</feature>
<dbReference type="InterPro" id="IPR043926">
    <property type="entry name" value="ABCG_dom"/>
</dbReference>
<feature type="domain" description="ABC transporter" evidence="12">
    <location>
        <begin position="33"/>
        <end position="277"/>
    </location>
</feature>
<dbReference type="GO" id="GO:0016887">
    <property type="term" value="F:ATP hydrolysis activity"/>
    <property type="evidence" value="ECO:0007669"/>
    <property type="project" value="InterPro"/>
</dbReference>
<keyword evidence="14" id="KW-1185">Reference proteome</keyword>
<evidence type="ECO:0000256" key="4">
    <source>
        <dbReference type="ARBA" id="ARBA00022553"/>
    </source>
</evidence>
<gene>
    <name evidence="13" type="ORF">STAS_17465</name>
</gene>
<feature type="transmembrane region" description="Helical" evidence="11">
    <location>
        <begin position="474"/>
        <end position="501"/>
    </location>
</feature>
<dbReference type="FunFam" id="3.40.50.300:FF:000504">
    <property type="entry name" value="ABC transporter G family member 11"/>
    <property type="match status" value="1"/>
</dbReference>
<dbReference type="InterPro" id="IPR017871">
    <property type="entry name" value="ABC_transporter-like_CS"/>
</dbReference>
<dbReference type="PANTHER" id="PTHR48042">
    <property type="entry name" value="ABC TRANSPORTER G FAMILY MEMBER 11"/>
    <property type="match status" value="1"/>
</dbReference>
<dbReference type="GO" id="GO:0005524">
    <property type="term" value="F:ATP binding"/>
    <property type="evidence" value="ECO:0007669"/>
    <property type="project" value="UniProtKB-KW"/>
</dbReference>
<feature type="transmembrane region" description="Helical" evidence="11">
    <location>
        <begin position="629"/>
        <end position="650"/>
    </location>
</feature>
<evidence type="ECO:0000256" key="7">
    <source>
        <dbReference type="ARBA" id="ARBA00022840"/>
    </source>
</evidence>
<feature type="transmembrane region" description="Helical" evidence="11">
    <location>
        <begin position="400"/>
        <end position="421"/>
    </location>
</feature>
<dbReference type="InterPro" id="IPR027417">
    <property type="entry name" value="P-loop_NTPase"/>
</dbReference>
<evidence type="ECO:0000256" key="10">
    <source>
        <dbReference type="SAM" id="MobiDB-lite"/>
    </source>
</evidence>
<comment type="similarity">
    <text evidence="2">Belongs to the ABC transporter superfamily. ABCG family. Eye pigment precursor importer (TC 3.A.1.204) subfamily.</text>
</comment>
<organism evidence="13 14">
    <name type="scientific">Striga asiatica</name>
    <name type="common">Asiatic witchweed</name>
    <name type="synonym">Buchnera asiatica</name>
    <dbReference type="NCBI Taxonomy" id="4170"/>
    <lineage>
        <taxon>Eukaryota</taxon>
        <taxon>Viridiplantae</taxon>
        <taxon>Streptophyta</taxon>
        <taxon>Embryophyta</taxon>
        <taxon>Tracheophyta</taxon>
        <taxon>Spermatophyta</taxon>
        <taxon>Magnoliopsida</taxon>
        <taxon>eudicotyledons</taxon>
        <taxon>Gunneridae</taxon>
        <taxon>Pentapetalae</taxon>
        <taxon>asterids</taxon>
        <taxon>lamiids</taxon>
        <taxon>Lamiales</taxon>
        <taxon>Orobanchaceae</taxon>
        <taxon>Buchnereae</taxon>
        <taxon>Striga</taxon>
    </lineage>
</organism>
<feature type="transmembrane region" description="Helical" evidence="11">
    <location>
        <begin position="433"/>
        <end position="453"/>
    </location>
</feature>
<evidence type="ECO:0000313" key="14">
    <source>
        <dbReference type="Proteomes" id="UP000325081"/>
    </source>
</evidence>
<dbReference type="Pfam" id="PF19055">
    <property type="entry name" value="ABC2_membrane_7"/>
    <property type="match status" value="1"/>
</dbReference>
<comment type="caution">
    <text evidence="13">The sequence shown here is derived from an EMBL/GenBank/DDBJ whole genome shotgun (WGS) entry which is preliminary data.</text>
</comment>
<dbReference type="SMART" id="SM00382">
    <property type="entry name" value="AAA"/>
    <property type="match status" value="1"/>
</dbReference>
<dbReference type="InterPro" id="IPR052215">
    <property type="entry name" value="Plant_ABCG"/>
</dbReference>
<evidence type="ECO:0000259" key="12">
    <source>
        <dbReference type="PROSITE" id="PS50893"/>
    </source>
</evidence>
<dbReference type="CDD" id="cd03213">
    <property type="entry name" value="ABCG_EPDR"/>
    <property type="match status" value="1"/>
</dbReference>
<evidence type="ECO:0000256" key="3">
    <source>
        <dbReference type="ARBA" id="ARBA00022448"/>
    </source>
</evidence>
<evidence type="ECO:0000256" key="2">
    <source>
        <dbReference type="ARBA" id="ARBA00005814"/>
    </source>
</evidence>
<feature type="region of interest" description="Disordered" evidence="10">
    <location>
        <begin position="1"/>
        <end position="23"/>
    </location>
</feature>
<evidence type="ECO:0000313" key="13">
    <source>
        <dbReference type="EMBL" id="GER40782.1"/>
    </source>
</evidence>
<dbReference type="Gene3D" id="3.40.50.300">
    <property type="entry name" value="P-loop containing nucleotide triphosphate hydrolases"/>
    <property type="match status" value="1"/>
</dbReference>
<dbReference type="EMBL" id="BKCP01005960">
    <property type="protein sequence ID" value="GER40782.1"/>
    <property type="molecule type" value="Genomic_DNA"/>
</dbReference>
<dbReference type="GO" id="GO:0140359">
    <property type="term" value="F:ABC-type transporter activity"/>
    <property type="evidence" value="ECO:0007669"/>
    <property type="project" value="InterPro"/>
</dbReference>
<dbReference type="GO" id="GO:0016020">
    <property type="term" value="C:membrane"/>
    <property type="evidence" value="ECO:0007669"/>
    <property type="project" value="UniProtKB-SubCell"/>
</dbReference>
<dbReference type="Proteomes" id="UP000325081">
    <property type="component" value="Unassembled WGS sequence"/>
</dbReference>
<evidence type="ECO:0000256" key="8">
    <source>
        <dbReference type="ARBA" id="ARBA00022989"/>
    </source>
</evidence>
<dbReference type="Pfam" id="PF01061">
    <property type="entry name" value="ABC2_membrane"/>
    <property type="match status" value="1"/>
</dbReference>
<keyword evidence="7" id="KW-0067">ATP-binding</keyword>
<dbReference type="PROSITE" id="PS00211">
    <property type="entry name" value="ABC_TRANSPORTER_1"/>
    <property type="match status" value="1"/>
</dbReference>
<dbReference type="OrthoDB" id="66620at2759"/>
<dbReference type="InterPro" id="IPR013525">
    <property type="entry name" value="ABC2_TM"/>
</dbReference>
<evidence type="ECO:0000256" key="5">
    <source>
        <dbReference type="ARBA" id="ARBA00022692"/>
    </source>
</evidence>
<comment type="subcellular location">
    <subcellularLocation>
        <location evidence="1">Membrane</location>
        <topology evidence="1">Multi-pass membrane protein</topology>
    </subcellularLocation>
</comment>
<keyword evidence="9 11" id="KW-0472">Membrane</keyword>
<keyword evidence="4" id="KW-0597">Phosphoprotein</keyword>
<dbReference type="InterPro" id="IPR003593">
    <property type="entry name" value="AAA+_ATPase"/>
</dbReference>